<proteinExistence type="predicted"/>
<dbReference type="Proteomes" id="UP000267027">
    <property type="component" value="Unassembled WGS sequence"/>
</dbReference>
<dbReference type="WBParaSite" id="ACOC_0000881701-mRNA-1">
    <property type="protein sequence ID" value="ACOC_0000881701-mRNA-1"/>
    <property type="gene ID" value="ACOC_0000881701"/>
</dbReference>
<keyword evidence="2" id="KW-1185">Reference proteome</keyword>
<dbReference type="AlphaFoldDB" id="A0A0R3PSY5"/>
<dbReference type="EMBL" id="UYYA01004207">
    <property type="protein sequence ID" value="VDM60403.1"/>
    <property type="molecule type" value="Genomic_DNA"/>
</dbReference>
<dbReference type="OrthoDB" id="5784917at2759"/>
<organism evidence="3">
    <name type="scientific">Angiostrongylus costaricensis</name>
    <name type="common">Nematode worm</name>
    <dbReference type="NCBI Taxonomy" id="334426"/>
    <lineage>
        <taxon>Eukaryota</taxon>
        <taxon>Metazoa</taxon>
        <taxon>Ecdysozoa</taxon>
        <taxon>Nematoda</taxon>
        <taxon>Chromadorea</taxon>
        <taxon>Rhabditida</taxon>
        <taxon>Rhabditina</taxon>
        <taxon>Rhabditomorpha</taxon>
        <taxon>Strongyloidea</taxon>
        <taxon>Metastrongylidae</taxon>
        <taxon>Angiostrongylus</taxon>
    </lineage>
</organism>
<evidence type="ECO:0000313" key="2">
    <source>
        <dbReference type="Proteomes" id="UP000267027"/>
    </source>
</evidence>
<reference evidence="1 2" key="2">
    <citation type="submission" date="2018-11" db="EMBL/GenBank/DDBJ databases">
        <authorList>
            <consortium name="Pathogen Informatics"/>
        </authorList>
    </citation>
    <scope>NUCLEOTIDE SEQUENCE [LARGE SCALE GENOMIC DNA]</scope>
    <source>
        <strain evidence="1 2">Costa Rica</strain>
    </source>
</reference>
<evidence type="ECO:0000313" key="3">
    <source>
        <dbReference type="WBParaSite" id="ACOC_0000881701-mRNA-1"/>
    </source>
</evidence>
<accession>A0A0R3PSY5</accession>
<dbReference type="OMA" id="FWMREIE"/>
<gene>
    <name evidence="1" type="ORF">ACOC_LOCUS8818</name>
</gene>
<reference evidence="3" key="1">
    <citation type="submission" date="2017-02" db="UniProtKB">
        <authorList>
            <consortium name="WormBaseParasite"/>
        </authorList>
    </citation>
    <scope>IDENTIFICATION</scope>
</reference>
<evidence type="ECO:0000313" key="1">
    <source>
        <dbReference type="EMBL" id="VDM60403.1"/>
    </source>
</evidence>
<sequence>MDDSLGFEIVKALDCNDMGAGNGILTSVKQEETDEAILSNPEADLEDILQQFVKKTRREYPAGRFLKKELDYIAETYCNNYATFYHSTVNGGKDKEAIAKKKSLLMEMAEHISTLGEEQRTPEQVEQKIRDELKRVKKYMAAKKNGGSLPGKSKREIVLSSSQQMIADIVERTVLEPSKPKPVEQNGVDDSVVAVDTSFMEVPTAGSSLEVSPPACGQRNASPLHLRKKKRRLSSLREFDDRRQEFDFVREKRQGLEDDMKYARAKLEAVTAERDFWMAKIDVLDLERQFWMREIEKSLNDHY</sequence>
<protein>
    <submittedName>
        <fullName evidence="1 3">Uncharacterized protein</fullName>
    </submittedName>
</protein>
<name>A0A0R3PSY5_ANGCS</name>